<dbReference type="InterPro" id="IPR036236">
    <property type="entry name" value="Znf_C2H2_sf"/>
</dbReference>
<evidence type="ECO:0000256" key="5">
    <source>
        <dbReference type="ARBA" id="ARBA00023015"/>
    </source>
</evidence>
<dbReference type="FunFam" id="3.30.160.60:FF:000554">
    <property type="entry name" value="protein indeterminate-domain 12-like"/>
    <property type="match status" value="1"/>
</dbReference>
<evidence type="ECO:0000256" key="2">
    <source>
        <dbReference type="ARBA" id="ARBA00022737"/>
    </source>
</evidence>
<dbReference type="Pfam" id="PF12874">
    <property type="entry name" value="zf-met"/>
    <property type="match status" value="1"/>
</dbReference>
<dbReference type="Gene3D" id="3.30.160.60">
    <property type="entry name" value="Classic Zinc Finger"/>
    <property type="match status" value="1"/>
</dbReference>
<comment type="caution">
    <text evidence="11">The sequence shown here is derived from an EMBL/GenBank/DDBJ whole genome shotgun (WGS) entry which is preliminary data.</text>
</comment>
<dbReference type="InterPro" id="IPR055187">
    <property type="entry name" value="C2CH-3rd_BIRD-IDD"/>
</dbReference>
<evidence type="ECO:0000256" key="9">
    <source>
        <dbReference type="SAM" id="MobiDB-lite"/>
    </source>
</evidence>
<reference evidence="11 12" key="1">
    <citation type="journal article" date="2019" name="Genome Biol. Evol.">
        <title>Insights into the evolution of the New World diploid cottons (Gossypium, subgenus Houzingenia) based on genome sequencing.</title>
        <authorList>
            <person name="Grover C.E."/>
            <person name="Arick M.A. 2nd"/>
            <person name="Thrash A."/>
            <person name="Conover J.L."/>
            <person name="Sanders W.S."/>
            <person name="Peterson D.G."/>
            <person name="Frelichowski J.E."/>
            <person name="Scheffler J.A."/>
            <person name="Scheffler B.E."/>
            <person name="Wendel J.F."/>
        </authorList>
    </citation>
    <scope>NUCLEOTIDE SEQUENCE [LARGE SCALE GENOMIC DNA]</scope>
    <source>
        <strain evidence="11">1</strain>
        <tissue evidence="11">Leaf</tissue>
    </source>
</reference>
<feature type="region of interest" description="Disordered" evidence="9">
    <location>
        <begin position="194"/>
        <end position="218"/>
    </location>
</feature>
<evidence type="ECO:0000313" key="12">
    <source>
        <dbReference type="Proteomes" id="UP000593576"/>
    </source>
</evidence>
<dbReference type="InterPro" id="IPR055186">
    <property type="entry name" value="C2H2-2nd_BIRD-IDD"/>
</dbReference>
<protein>
    <recommendedName>
        <fullName evidence="10">C2H2-type domain-containing protein</fullName>
    </recommendedName>
</protein>
<dbReference type="Proteomes" id="UP000593576">
    <property type="component" value="Unassembled WGS sequence"/>
</dbReference>
<evidence type="ECO:0000256" key="4">
    <source>
        <dbReference type="ARBA" id="ARBA00022833"/>
    </source>
</evidence>
<keyword evidence="12" id="KW-1185">Reference proteome</keyword>
<dbReference type="GO" id="GO:0003700">
    <property type="term" value="F:DNA-binding transcription factor activity"/>
    <property type="evidence" value="ECO:0007669"/>
    <property type="project" value="TreeGrafter"/>
</dbReference>
<dbReference type="AlphaFoldDB" id="A0A7J9N175"/>
<keyword evidence="6" id="KW-0238">DNA-binding</keyword>
<dbReference type="GO" id="GO:0003677">
    <property type="term" value="F:DNA binding"/>
    <property type="evidence" value="ECO:0007669"/>
    <property type="project" value="UniProtKB-KW"/>
</dbReference>
<dbReference type="GO" id="GO:0005634">
    <property type="term" value="C:nucleus"/>
    <property type="evidence" value="ECO:0007669"/>
    <property type="project" value="TreeGrafter"/>
</dbReference>
<dbReference type="PANTHER" id="PTHR10593">
    <property type="entry name" value="SERINE/THREONINE-PROTEIN KINASE RIO"/>
    <property type="match status" value="1"/>
</dbReference>
<evidence type="ECO:0000256" key="7">
    <source>
        <dbReference type="ARBA" id="ARBA00023163"/>
    </source>
</evidence>
<keyword evidence="3 8" id="KW-0863">Zinc-finger</keyword>
<dbReference type="SMART" id="SM00355">
    <property type="entry name" value="ZnF_C2H2"/>
    <property type="match status" value="3"/>
</dbReference>
<dbReference type="Pfam" id="PF22992">
    <property type="entry name" value="C2CH-4th_BIRD-IDD"/>
    <property type="match status" value="1"/>
</dbReference>
<dbReference type="GO" id="GO:0008270">
    <property type="term" value="F:zinc ion binding"/>
    <property type="evidence" value="ECO:0007669"/>
    <property type="project" value="UniProtKB-KW"/>
</dbReference>
<accession>A0A7J9N175</accession>
<evidence type="ECO:0000256" key="3">
    <source>
        <dbReference type="ARBA" id="ARBA00022771"/>
    </source>
</evidence>
<evidence type="ECO:0000256" key="8">
    <source>
        <dbReference type="PROSITE-ProRule" id="PRU00042"/>
    </source>
</evidence>
<evidence type="ECO:0000259" key="10">
    <source>
        <dbReference type="PROSITE" id="PS50157"/>
    </source>
</evidence>
<dbReference type="InterPro" id="IPR013087">
    <property type="entry name" value="Znf_C2H2_type"/>
</dbReference>
<keyword evidence="5" id="KW-0805">Transcription regulation</keyword>
<organism evidence="11 12">
    <name type="scientific">Gossypium schwendimanii</name>
    <name type="common">Cotton</name>
    <dbReference type="NCBI Taxonomy" id="34291"/>
    <lineage>
        <taxon>Eukaryota</taxon>
        <taxon>Viridiplantae</taxon>
        <taxon>Streptophyta</taxon>
        <taxon>Embryophyta</taxon>
        <taxon>Tracheophyta</taxon>
        <taxon>Spermatophyta</taxon>
        <taxon>Magnoliopsida</taxon>
        <taxon>eudicotyledons</taxon>
        <taxon>Gunneridae</taxon>
        <taxon>Pentapetalae</taxon>
        <taxon>rosids</taxon>
        <taxon>malvids</taxon>
        <taxon>Malvales</taxon>
        <taxon>Malvaceae</taxon>
        <taxon>Malvoideae</taxon>
        <taxon>Gossypium</taxon>
    </lineage>
</organism>
<dbReference type="PANTHER" id="PTHR10593:SF190">
    <property type="entry name" value="C2H2-TYPE DOMAIN-CONTAINING PROTEIN"/>
    <property type="match status" value="1"/>
</dbReference>
<name>A0A7J9N175_GOSSC</name>
<evidence type="ECO:0000313" key="11">
    <source>
        <dbReference type="EMBL" id="MBA0876816.1"/>
    </source>
</evidence>
<keyword evidence="4" id="KW-0862">Zinc</keyword>
<gene>
    <name evidence="11" type="ORF">Goshw_019532</name>
</gene>
<proteinExistence type="predicted"/>
<evidence type="ECO:0000256" key="6">
    <source>
        <dbReference type="ARBA" id="ARBA00023125"/>
    </source>
</evidence>
<keyword evidence="2" id="KW-0677">Repeat</keyword>
<evidence type="ECO:0000256" key="1">
    <source>
        <dbReference type="ARBA" id="ARBA00022723"/>
    </source>
</evidence>
<dbReference type="PROSITE" id="PS50157">
    <property type="entry name" value="ZINC_FINGER_C2H2_2"/>
    <property type="match status" value="1"/>
</dbReference>
<dbReference type="InterPro" id="IPR031140">
    <property type="entry name" value="IDD1-16"/>
</dbReference>
<dbReference type="SUPFAM" id="SSF57667">
    <property type="entry name" value="beta-beta-alpha zinc fingers"/>
    <property type="match status" value="1"/>
</dbReference>
<dbReference type="EMBL" id="JABFAF010266172">
    <property type="protein sequence ID" value="MBA0876816.1"/>
    <property type="molecule type" value="Genomic_DNA"/>
</dbReference>
<keyword evidence="1" id="KW-0479">Metal-binding</keyword>
<dbReference type="OrthoDB" id="6354171at2759"/>
<feature type="domain" description="C2H2-type" evidence="10">
    <location>
        <begin position="56"/>
        <end position="78"/>
    </location>
</feature>
<dbReference type="PROSITE" id="PS00028">
    <property type="entry name" value="ZINC_FINGER_C2H2_1"/>
    <property type="match status" value="1"/>
</dbReference>
<dbReference type="Pfam" id="PF22996">
    <property type="entry name" value="C2H2-2nd_BIRD-IDD"/>
    <property type="match status" value="1"/>
</dbReference>
<dbReference type="Pfam" id="PF22995">
    <property type="entry name" value="C2CH-3rd_BIRD-IDD"/>
    <property type="match status" value="1"/>
</dbReference>
<keyword evidence="7" id="KW-0804">Transcription</keyword>
<sequence length="391" mass="41492">MAKFENSSSMAVSLIQAFQQTDGVQSKKKRNLPGMPDPEAEVISLSPKSLLATNRFICEICNKGFQRDQNLQLHRRGHNLPWKLRRRTDGNETRKKRVYVCPEASCVHHNAARALGDLTGIKKHYCRKHCEKKWRCERCSKTYAVKSDWTAHLKSCGTKEYKCNCGTVFSRRDSFYTHRAFCDALAEENARAQAATFSPPPLTPSTTTMVSPGSSTQSSEMLEIPMGLSPSDPPPPTTSISASNGDVSVTIFASTPPLETTSLSLSSPLYLSNNSSSPIFTAPSLQPAMSATALLQKAARMGAAATSNPSLLRGLSFAVPSSSSTTPSTGHKPTSTLDLLGLGICGGGGGGGGRGGTSNGLSALFSQFGGGFNGEPAATTSYGAPNSSSLL</sequence>
<dbReference type="InterPro" id="IPR055185">
    <property type="entry name" value="C2CH-4th_BIRD-IDD"/>
</dbReference>